<protein>
    <submittedName>
        <fullName evidence="1">Uncharacterized protein</fullName>
    </submittedName>
</protein>
<name>A0A6A6NQN8_9PEZI</name>
<dbReference type="Proteomes" id="UP000799766">
    <property type="component" value="Unassembled WGS sequence"/>
</dbReference>
<dbReference type="AlphaFoldDB" id="A0A6A6NQN8"/>
<sequence length="188" mass="20486">MDLEVPARSAGISHHQVAVGHEASSARCCWADFASIALETASLVRYIRRFMRRMYSRTAPDIGRARDEFRQPRSRPIAVVDKRGALLVAWDHVLLKIQLQSSAAITEPSAVCPARSSLDAVVAAFRLSPKTCRLQNDDRDRKIATGISLVEGVGGVQGEAIPWALLDPFSSRAGHCNVLSECCPCKSS</sequence>
<evidence type="ECO:0000313" key="2">
    <source>
        <dbReference type="Proteomes" id="UP000799766"/>
    </source>
</evidence>
<dbReference type="EMBL" id="MU001693">
    <property type="protein sequence ID" value="KAF2454009.1"/>
    <property type="molecule type" value="Genomic_DNA"/>
</dbReference>
<accession>A0A6A6NQN8</accession>
<gene>
    <name evidence="1" type="ORF">BDY21DRAFT_110332</name>
</gene>
<evidence type="ECO:0000313" key="1">
    <source>
        <dbReference type="EMBL" id="KAF2454009.1"/>
    </source>
</evidence>
<keyword evidence="2" id="KW-1185">Reference proteome</keyword>
<reference evidence="1" key="1">
    <citation type="journal article" date="2020" name="Stud. Mycol.">
        <title>101 Dothideomycetes genomes: a test case for predicting lifestyles and emergence of pathogens.</title>
        <authorList>
            <person name="Haridas S."/>
            <person name="Albert R."/>
            <person name="Binder M."/>
            <person name="Bloem J."/>
            <person name="Labutti K."/>
            <person name="Salamov A."/>
            <person name="Andreopoulos B."/>
            <person name="Baker S."/>
            <person name="Barry K."/>
            <person name="Bills G."/>
            <person name="Bluhm B."/>
            <person name="Cannon C."/>
            <person name="Castanera R."/>
            <person name="Culley D."/>
            <person name="Daum C."/>
            <person name="Ezra D."/>
            <person name="Gonzalez J."/>
            <person name="Henrissat B."/>
            <person name="Kuo A."/>
            <person name="Liang C."/>
            <person name="Lipzen A."/>
            <person name="Lutzoni F."/>
            <person name="Magnuson J."/>
            <person name="Mondo S."/>
            <person name="Nolan M."/>
            <person name="Ohm R."/>
            <person name="Pangilinan J."/>
            <person name="Park H.-J."/>
            <person name="Ramirez L."/>
            <person name="Alfaro M."/>
            <person name="Sun H."/>
            <person name="Tritt A."/>
            <person name="Yoshinaga Y."/>
            <person name="Zwiers L.-H."/>
            <person name="Turgeon B."/>
            <person name="Goodwin S."/>
            <person name="Spatafora J."/>
            <person name="Crous P."/>
            <person name="Grigoriev I."/>
        </authorList>
    </citation>
    <scope>NUCLEOTIDE SEQUENCE</scope>
    <source>
        <strain evidence="1">ATCC 16933</strain>
    </source>
</reference>
<organism evidence="1 2">
    <name type="scientific">Lineolata rhizophorae</name>
    <dbReference type="NCBI Taxonomy" id="578093"/>
    <lineage>
        <taxon>Eukaryota</taxon>
        <taxon>Fungi</taxon>
        <taxon>Dikarya</taxon>
        <taxon>Ascomycota</taxon>
        <taxon>Pezizomycotina</taxon>
        <taxon>Dothideomycetes</taxon>
        <taxon>Dothideomycetes incertae sedis</taxon>
        <taxon>Lineolatales</taxon>
        <taxon>Lineolataceae</taxon>
        <taxon>Lineolata</taxon>
    </lineage>
</organism>
<proteinExistence type="predicted"/>